<name>A0ACB6RGP2_9PLEO</name>
<gene>
    <name evidence="1" type="ORF">BDR25DRAFT_364559</name>
</gene>
<dbReference type="EMBL" id="MU003492">
    <property type="protein sequence ID" value="KAF2477672.1"/>
    <property type="molecule type" value="Genomic_DNA"/>
</dbReference>
<organism evidence="1 2">
    <name type="scientific">Lindgomyces ingoldianus</name>
    <dbReference type="NCBI Taxonomy" id="673940"/>
    <lineage>
        <taxon>Eukaryota</taxon>
        <taxon>Fungi</taxon>
        <taxon>Dikarya</taxon>
        <taxon>Ascomycota</taxon>
        <taxon>Pezizomycotina</taxon>
        <taxon>Dothideomycetes</taxon>
        <taxon>Pleosporomycetidae</taxon>
        <taxon>Pleosporales</taxon>
        <taxon>Lindgomycetaceae</taxon>
        <taxon>Lindgomyces</taxon>
    </lineage>
</organism>
<comment type="caution">
    <text evidence="1">The sequence shown here is derived from an EMBL/GenBank/DDBJ whole genome shotgun (WGS) entry which is preliminary data.</text>
</comment>
<evidence type="ECO:0000313" key="2">
    <source>
        <dbReference type="Proteomes" id="UP000799755"/>
    </source>
</evidence>
<accession>A0ACB6RGP2</accession>
<protein>
    <submittedName>
        <fullName evidence="1">Uncharacterized protein</fullName>
    </submittedName>
</protein>
<sequence>MVPKLLNVGELSALYFAHGVAEREYARVLSTCKAAYLGDLRAQRPSSLMTHCAGTRGCRVRTGDTVAGQGATGPFERSVFAIGHAASLALLSKVAFRRADGSTEMQPIASYDGATWGTGDEAAQWDIVTPAVESIARITKIQIPWVHPLQSSAPQRTSYFGELLLLLSISPLP</sequence>
<proteinExistence type="predicted"/>
<reference evidence="1" key="1">
    <citation type="journal article" date="2020" name="Stud. Mycol.">
        <title>101 Dothideomycetes genomes: a test case for predicting lifestyles and emergence of pathogens.</title>
        <authorList>
            <person name="Haridas S."/>
            <person name="Albert R."/>
            <person name="Binder M."/>
            <person name="Bloem J."/>
            <person name="Labutti K."/>
            <person name="Salamov A."/>
            <person name="Andreopoulos B."/>
            <person name="Baker S."/>
            <person name="Barry K."/>
            <person name="Bills G."/>
            <person name="Bluhm B."/>
            <person name="Cannon C."/>
            <person name="Castanera R."/>
            <person name="Culley D."/>
            <person name="Daum C."/>
            <person name="Ezra D."/>
            <person name="Gonzalez J."/>
            <person name="Henrissat B."/>
            <person name="Kuo A."/>
            <person name="Liang C."/>
            <person name="Lipzen A."/>
            <person name="Lutzoni F."/>
            <person name="Magnuson J."/>
            <person name="Mondo S."/>
            <person name="Nolan M."/>
            <person name="Ohm R."/>
            <person name="Pangilinan J."/>
            <person name="Park H.-J."/>
            <person name="Ramirez L."/>
            <person name="Alfaro M."/>
            <person name="Sun H."/>
            <person name="Tritt A."/>
            <person name="Yoshinaga Y."/>
            <person name="Zwiers L.-H."/>
            <person name="Turgeon B."/>
            <person name="Goodwin S."/>
            <person name="Spatafora J."/>
            <person name="Crous P."/>
            <person name="Grigoriev I."/>
        </authorList>
    </citation>
    <scope>NUCLEOTIDE SEQUENCE</scope>
    <source>
        <strain evidence="1">ATCC 200398</strain>
    </source>
</reference>
<keyword evidence="2" id="KW-1185">Reference proteome</keyword>
<dbReference type="Proteomes" id="UP000799755">
    <property type="component" value="Unassembled WGS sequence"/>
</dbReference>
<evidence type="ECO:0000313" key="1">
    <source>
        <dbReference type="EMBL" id="KAF2477672.1"/>
    </source>
</evidence>